<feature type="domain" description="Cyclic nucleotide-binding" evidence="3">
    <location>
        <begin position="118"/>
        <end position="205"/>
    </location>
</feature>
<dbReference type="Proteomes" id="UP000314294">
    <property type="component" value="Unassembled WGS sequence"/>
</dbReference>
<evidence type="ECO:0000313" key="4">
    <source>
        <dbReference type="EMBL" id="TNN66038.1"/>
    </source>
</evidence>
<dbReference type="GO" id="GO:0005886">
    <property type="term" value="C:plasma membrane"/>
    <property type="evidence" value="ECO:0007669"/>
    <property type="project" value="TreeGrafter"/>
</dbReference>
<dbReference type="SUPFAM" id="SSF51206">
    <property type="entry name" value="cAMP-binding domain-like"/>
    <property type="match status" value="1"/>
</dbReference>
<keyword evidence="5" id="KW-1185">Reference proteome</keyword>
<comment type="caution">
    <text evidence="4">The sequence shown here is derived from an EMBL/GenBank/DDBJ whole genome shotgun (WGS) entry which is preliminary data.</text>
</comment>
<dbReference type="PANTHER" id="PTHR10217">
    <property type="entry name" value="VOLTAGE AND LIGAND GATED POTASSIUM CHANNEL"/>
    <property type="match status" value="1"/>
</dbReference>
<dbReference type="InterPro" id="IPR014710">
    <property type="entry name" value="RmlC-like_jellyroll"/>
</dbReference>
<feature type="region of interest" description="Disordered" evidence="2">
    <location>
        <begin position="318"/>
        <end position="345"/>
    </location>
</feature>
<evidence type="ECO:0000313" key="5">
    <source>
        <dbReference type="Proteomes" id="UP000314294"/>
    </source>
</evidence>
<dbReference type="SMART" id="SM00100">
    <property type="entry name" value="cNMP"/>
    <property type="match status" value="1"/>
</dbReference>
<dbReference type="InterPro" id="IPR003967">
    <property type="entry name" value="K_chnl_volt-dep_ERG"/>
</dbReference>
<dbReference type="EMBL" id="SRLO01000226">
    <property type="protein sequence ID" value="TNN66038.1"/>
    <property type="molecule type" value="Genomic_DNA"/>
</dbReference>
<name>A0A4Z2HJP5_9TELE</name>
<dbReference type="GO" id="GO:0005242">
    <property type="term" value="F:inward rectifier potassium channel activity"/>
    <property type="evidence" value="ECO:0007669"/>
    <property type="project" value="TreeGrafter"/>
</dbReference>
<proteinExistence type="predicted"/>
<dbReference type="Gene3D" id="2.60.120.10">
    <property type="entry name" value="Jelly Rolls"/>
    <property type="match status" value="1"/>
</dbReference>
<dbReference type="Pfam" id="PF00027">
    <property type="entry name" value="cNMP_binding"/>
    <property type="match status" value="1"/>
</dbReference>
<dbReference type="AlphaFoldDB" id="A0A4Z2HJP5"/>
<dbReference type="InterPro" id="IPR000595">
    <property type="entry name" value="cNMP-bd_dom"/>
</dbReference>
<gene>
    <name evidence="4" type="primary">Kcnh2</name>
    <name evidence="4" type="ORF">EYF80_023794</name>
</gene>
<dbReference type="CDD" id="cd00038">
    <property type="entry name" value="CAP_ED"/>
    <property type="match status" value="1"/>
</dbReference>
<dbReference type="GO" id="GO:0086091">
    <property type="term" value="P:regulation of heart rate by cardiac conduction"/>
    <property type="evidence" value="ECO:0007669"/>
    <property type="project" value="TreeGrafter"/>
</dbReference>
<evidence type="ECO:0000256" key="2">
    <source>
        <dbReference type="SAM" id="MobiDB-lite"/>
    </source>
</evidence>
<dbReference type="PANTHER" id="PTHR10217:SF506">
    <property type="entry name" value="POTASSIUM VOLTAGE-GATED CHANNEL SUBFAMILY H MEMBER 2"/>
    <property type="match status" value="1"/>
</dbReference>
<organism evidence="4 5">
    <name type="scientific">Liparis tanakae</name>
    <name type="common">Tanaka's snailfish</name>
    <dbReference type="NCBI Taxonomy" id="230148"/>
    <lineage>
        <taxon>Eukaryota</taxon>
        <taxon>Metazoa</taxon>
        <taxon>Chordata</taxon>
        <taxon>Craniata</taxon>
        <taxon>Vertebrata</taxon>
        <taxon>Euteleostomi</taxon>
        <taxon>Actinopterygii</taxon>
        <taxon>Neopterygii</taxon>
        <taxon>Teleostei</taxon>
        <taxon>Neoteleostei</taxon>
        <taxon>Acanthomorphata</taxon>
        <taxon>Eupercaria</taxon>
        <taxon>Perciformes</taxon>
        <taxon>Cottioidei</taxon>
        <taxon>Cottales</taxon>
        <taxon>Liparidae</taxon>
        <taxon>Liparis</taxon>
    </lineage>
</organism>
<dbReference type="GO" id="GO:0086013">
    <property type="term" value="P:membrane repolarization during cardiac muscle cell action potential"/>
    <property type="evidence" value="ECO:0007669"/>
    <property type="project" value="TreeGrafter"/>
</dbReference>
<sequence length="383" mass="42123">MLYLHAVPSCYTFMLYLHATPSCCTFMLYLHATPSCYTFMLYLHAVPSCYTFMLHRDTSCLIARCSWGYHQTDIWSCGLGSTQGGLRALSCGLGSTQGGLRALSCGLGSTQGGLRALAMRVKTSHAPPGDALLHPGDRIPALYFISRGSMEVLRGDLVIALLGKNDIFGEPMDLSVLPGRSGVEVRALTYCDLHQIQREDVLQVLDMYPEFGAYFWSNLEITFNLRDVCSSPCMLTVLPPGSASEERFDRNRRYLKRHRRKALVVPQGAGSGFCSQTAGSGSVGETWRWVEGRRCSVPVDQVLKTSVAGAKQAMNRVDGKSFDEPRGRRKRSIGHQGTLLDGLDRGPVEAGMEFESHRHPVDYLPNPEGPMNLGPSFFALTGL</sequence>
<dbReference type="GO" id="GO:0060307">
    <property type="term" value="P:regulation of ventricular cardiac muscle cell membrane repolarization"/>
    <property type="evidence" value="ECO:0007669"/>
    <property type="project" value="TreeGrafter"/>
</dbReference>
<reference evidence="4 5" key="1">
    <citation type="submission" date="2019-03" db="EMBL/GenBank/DDBJ databases">
        <title>First draft genome of Liparis tanakae, snailfish: a comprehensive survey of snailfish specific genes.</title>
        <authorList>
            <person name="Kim W."/>
            <person name="Song I."/>
            <person name="Jeong J.-H."/>
            <person name="Kim D."/>
            <person name="Kim S."/>
            <person name="Ryu S."/>
            <person name="Song J.Y."/>
            <person name="Lee S.K."/>
        </authorList>
    </citation>
    <scope>NUCLEOTIDE SEQUENCE [LARGE SCALE GENOMIC DNA]</scope>
    <source>
        <tissue evidence="4">Muscle</tissue>
    </source>
</reference>
<keyword evidence="1" id="KW-0597">Phosphoprotein</keyword>
<dbReference type="PROSITE" id="PS50042">
    <property type="entry name" value="CNMP_BINDING_3"/>
    <property type="match status" value="1"/>
</dbReference>
<dbReference type="PRINTS" id="PR01470">
    <property type="entry name" value="ERGCHANNEL"/>
</dbReference>
<dbReference type="InterPro" id="IPR018490">
    <property type="entry name" value="cNMP-bd_dom_sf"/>
</dbReference>
<dbReference type="InterPro" id="IPR050818">
    <property type="entry name" value="KCNH_animal-type"/>
</dbReference>
<protein>
    <submittedName>
        <fullName evidence="4">Potassium voltage-gated channel subfamily H member 2</fullName>
    </submittedName>
</protein>
<evidence type="ECO:0000259" key="3">
    <source>
        <dbReference type="PROSITE" id="PS50042"/>
    </source>
</evidence>
<dbReference type="OrthoDB" id="432483at2759"/>
<evidence type="ECO:0000256" key="1">
    <source>
        <dbReference type="ARBA" id="ARBA00022553"/>
    </source>
</evidence>
<accession>A0A4Z2HJP5</accession>